<evidence type="ECO:0000313" key="2">
    <source>
        <dbReference type="EMBL" id="KAG5400146.1"/>
    </source>
</evidence>
<dbReference type="EMBL" id="JADBGQ010000004">
    <property type="protein sequence ID" value="KAG5400146.1"/>
    <property type="molecule type" value="Genomic_DNA"/>
</dbReference>
<organism evidence="2 3">
    <name type="scientific">Brassica rapa subsp. trilocularis</name>
    <dbReference type="NCBI Taxonomy" id="1813537"/>
    <lineage>
        <taxon>Eukaryota</taxon>
        <taxon>Viridiplantae</taxon>
        <taxon>Streptophyta</taxon>
        <taxon>Embryophyta</taxon>
        <taxon>Tracheophyta</taxon>
        <taxon>Spermatophyta</taxon>
        <taxon>Magnoliopsida</taxon>
        <taxon>eudicotyledons</taxon>
        <taxon>Gunneridae</taxon>
        <taxon>Pentapetalae</taxon>
        <taxon>rosids</taxon>
        <taxon>malvids</taxon>
        <taxon>Brassicales</taxon>
        <taxon>Brassicaceae</taxon>
        <taxon>Brassiceae</taxon>
        <taxon>Brassica</taxon>
    </lineage>
</organism>
<reference evidence="2 3" key="1">
    <citation type="submission" date="2021-03" db="EMBL/GenBank/DDBJ databases">
        <authorList>
            <person name="King G.J."/>
            <person name="Bancroft I."/>
            <person name="Baten A."/>
            <person name="Bloomfield J."/>
            <person name="Borpatragohain P."/>
            <person name="He Z."/>
            <person name="Irish N."/>
            <person name="Irwin J."/>
            <person name="Liu K."/>
            <person name="Mauleon R.P."/>
            <person name="Moore J."/>
            <person name="Morris R."/>
            <person name="Ostergaard L."/>
            <person name="Wang B."/>
            <person name="Wells R."/>
        </authorList>
    </citation>
    <scope>NUCLEOTIDE SEQUENCE [LARGE SCALE GENOMIC DNA]</scope>
    <source>
        <strain evidence="2">R-o-18</strain>
        <tissue evidence="2">Leaf</tissue>
    </source>
</reference>
<gene>
    <name evidence="2" type="primary">A04g502040.1_BraROA</name>
    <name evidence="2" type="ORF">IGI04_014753</name>
</gene>
<sequence>MLQVSRFDIGRYELVRIDRCSLMSSSETNARNRELRSKRRFDETSSSTNPQRPPWPRTENTPFDVSGYDDPKAAINSNECRQRPLSDNWDDYDSLFYNAWLGVS</sequence>
<proteinExistence type="predicted"/>
<accession>A0ABQ7MR62</accession>
<dbReference type="Proteomes" id="UP000823674">
    <property type="component" value="Chromosome A04"/>
</dbReference>
<name>A0ABQ7MR62_BRACM</name>
<evidence type="ECO:0000256" key="1">
    <source>
        <dbReference type="SAM" id="MobiDB-lite"/>
    </source>
</evidence>
<keyword evidence="3" id="KW-1185">Reference proteome</keyword>
<evidence type="ECO:0000313" key="3">
    <source>
        <dbReference type="Proteomes" id="UP000823674"/>
    </source>
</evidence>
<feature type="region of interest" description="Disordered" evidence="1">
    <location>
        <begin position="25"/>
        <end position="87"/>
    </location>
</feature>
<protein>
    <submittedName>
        <fullName evidence="2">Uncharacterized protein</fullName>
    </submittedName>
</protein>
<feature type="compositionally biased region" description="Basic and acidic residues" evidence="1">
    <location>
        <begin position="30"/>
        <end position="43"/>
    </location>
</feature>
<comment type="caution">
    <text evidence="2">The sequence shown here is derived from an EMBL/GenBank/DDBJ whole genome shotgun (WGS) entry which is preliminary data.</text>
</comment>